<dbReference type="InterPro" id="IPR009071">
    <property type="entry name" value="HMG_box_dom"/>
</dbReference>
<dbReference type="Proteomes" id="UP001159405">
    <property type="component" value="Unassembled WGS sequence"/>
</dbReference>
<gene>
    <name evidence="5" type="ORF">PLOB_00033337</name>
</gene>
<organism evidence="5 6">
    <name type="scientific">Porites lobata</name>
    <dbReference type="NCBI Taxonomy" id="104759"/>
    <lineage>
        <taxon>Eukaryota</taxon>
        <taxon>Metazoa</taxon>
        <taxon>Cnidaria</taxon>
        <taxon>Anthozoa</taxon>
        <taxon>Hexacorallia</taxon>
        <taxon>Scleractinia</taxon>
        <taxon>Fungiina</taxon>
        <taxon>Poritidae</taxon>
        <taxon>Porites</taxon>
    </lineage>
</organism>
<evidence type="ECO:0000256" key="2">
    <source>
        <dbReference type="ARBA" id="ARBA00023242"/>
    </source>
</evidence>
<dbReference type="SUPFAM" id="SSF47095">
    <property type="entry name" value="HMG-box"/>
    <property type="match status" value="1"/>
</dbReference>
<dbReference type="Pfam" id="PF00505">
    <property type="entry name" value="HMG_box"/>
    <property type="match status" value="1"/>
</dbReference>
<proteinExistence type="predicted"/>
<evidence type="ECO:0000313" key="6">
    <source>
        <dbReference type="Proteomes" id="UP001159405"/>
    </source>
</evidence>
<accession>A0ABN8P103</accession>
<dbReference type="CDD" id="cd22004">
    <property type="entry name" value="HMG-box_SOX"/>
    <property type="match status" value="1"/>
</dbReference>
<dbReference type="PANTHER" id="PTHR10270">
    <property type="entry name" value="SOX TRANSCRIPTION FACTOR"/>
    <property type="match status" value="1"/>
</dbReference>
<dbReference type="Gene3D" id="1.10.30.10">
    <property type="entry name" value="High mobility group box domain"/>
    <property type="match status" value="1"/>
</dbReference>
<evidence type="ECO:0000256" key="3">
    <source>
        <dbReference type="PROSITE-ProRule" id="PRU00267"/>
    </source>
</evidence>
<dbReference type="PROSITE" id="PS50118">
    <property type="entry name" value="HMG_BOX_2"/>
    <property type="match status" value="1"/>
</dbReference>
<dbReference type="InterPro" id="IPR050140">
    <property type="entry name" value="SRY-related_HMG-box_TF-like"/>
</dbReference>
<evidence type="ECO:0000313" key="5">
    <source>
        <dbReference type="EMBL" id="CAH3128055.1"/>
    </source>
</evidence>
<keyword evidence="2 3" id="KW-0539">Nucleus</keyword>
<dbReference type="SMART" id="SM00398">
    <property type="entry name" value="HMG"/>
    <property type="match status" value="1"/>
</dbReference>
<dbReference type="EMBL" id="CALNXK010000044">
    <property type="protein sequence ID" value="CAH3128055.1"/>
    <property type="molecule type" value="Genomic_DNA"/>
</dbReference>
<protein>
    <recommendedName>
        <fullName evidence="4">HMG box domain-containing protein</fullName>
    </recommendedName>
</protein>
<dbReference type="PANTHER" id="PTHR10270:SF324">
    <property type="entry name" value="SOX DOMAIN-CONTAINING PROTEIN DICHAETE-RELATED"/>
    <property type="match status" value="1"/>
</dbReference>
<sequence length="245" mass="28222">MDLHLTAHDDLHIKRPLNSFMVWAKERRRQMNRDNPKMRNAEISKILGEEWRQLSDDVKKPFIEEAIRLRRQHKIDHPNYRYRPRRKNRMEPVSGEIAQSDGYCQPFALYPNARPASSGYLSHSMQQEYKSAMYPPRYGLDKHGYASEHVAKPGNASASYIAPFPVRPSEVPSWNSYLSPKTPPYYLEPPRFSIPCTESSVRGVIHPGSITQPREKLSTSPGAQDVTRSHTAWPYFALKAGLQYA</sequence>
<name>A0ABN8P103_9CNID</name>
<dbReference type="InterPro" id="IPR036910">
    <property type="entry name" value="HMG_box_dom_sf"/>
</dbReference>
<keyword evidence="1 3" id="KW-0238">DNA-binding</keyword>
<evidence type="ECO:0000256" key="1">
    <source>
        <dbReference type="ARBA" id="ARBA00023125"/>
    </source>
</evidence>
<evidence type="ECO:0000259" key="4">
    <source>
        <dbReference type="PROSITE" id="PS50118"/>
    </source>
</evidence>
<feature type="DNA-binding region" description="HMG box" evidence="3">
    <location>
        <begin position="13"/>
        <end position="81"/>
    </location>
</feature>
<reference evidence="5 6" key="1">
    <citation type="submission" date="2022-05" db="EMBL/GenBank/DDBJ databases">
        <authorList>
            <consortium name="Genoscope - CEA"/>
            <person name="William W."/>
        </authorList>
    </citation>
    <scope>NUCLEOTIDE SEQUENCE [LARGE SCALE GENOMIC DNA]</scope>
</reference>
<comment type="caution">
    <text evidence="5">The sequence shown here is derived from an EMBL/GenBank/DDBJ whole genome shotgun (WGS) entry which is preliminary data.</text>
</comment>
<feature type="domain" description="HMG box" evidence="4">
    <location>
        <begin position="13"/>
        <end position="81"/>
    </location>
</feature>
<keyword evidence="6" id="KW-1185">Reference proteome</keyword>